<reference evidence="10" key="2">
    <citation type="submission" date="2018-04" db="EMBL/GenBank/DDBJ databases">
        <title>OnivRS2 (Oryza nivara Reference Sequence Version 2).</title>
        <authorList>
            <person name="Zhang J."/>
            <person name="Kudrna D."/>
            <person name="Lee S."/>
            <person name="Talag J."/>
            <person name="Rajasekar S."/>
            <person name="Welchert J."/>
            <person name="Hsing Y.-I."/>
            <person name="Wing R.A."/>
        </authorList>
    </citation>
    <scope>NUCLEOTIDE SEQUENCE [LARGE SCALE GENOMIC DNA]</scope>
    <source>
        <strain evidence="10">SL10</strain>
    </source>
</reference>
<dbReference type="Pfam" id="PF00170">
    <property type="entry name" value="bZIP_1"/>
    <property type="match status" value="1"/>
</dbReference>
<evidence type="ECO:0000313" key="10">
    <source>
        <dbReference type="EnsemblPlants" id="ONIVA06G30250.1"/>
    </source>
</evidence>
<protein>
    <recommendedName>
        <fullName evidence="9">BZIP domain-containing protein</fullName>
    </recommendedName>
</protein>
<dbReference type="GO" id="GO:0003700">
    <property type="term" value="F:DNA-binding transcription factor activity"/>
    <property type="evidence" value="ECO:0007669"/>
    <property type="project" value="InterPro"/>
</dbReference>
<feature type="domain" description="BZIP" evidence="9">
    <location>
        <begin position="175"/>
        <end position="220"/>
    </location>
</feature>
<dbReference type="OMA" id="WRREPDS"/>
<evidence type="ECO:0000259" key="9">
    <source>
        <dbReference type="PROSITE" id="PS50217"/>
    </source>
</evidence>
<dbReference type="Gramene" id="ONIVA06G30250.1">
    <property type="protein sequence ID" value="ONIVA06G30250.1"/>
    <property type="gene ID" value="ONIVA06G30250"/>
</dbReference>
<dbReference type="SMART" id="SM00338">
    <property type="entry name" value="BRLZ"/>
    <property type="match status" value="1"/>
</dbReference>
<dbReference type="GO" id="GO:0009738">
    <property type="term" value="P:abscisic acid-activated signaling pathway"/>
    <property type="evidence" value="ECO:0007669"/>
    <property type="project" value="UniProtKB-KW"/>
</dbReference>
<dbReference type="eggNOG" id="ENOG502SWWZ">
    <property type="taxonomic scope" value="Eukaryota"/>
</dbReference>
<reference evidence="10" key="1">
    <citation type="submission" date="2015-04" db="UniProtKB">
        <authorList>
            <consortium name="EnsemblPlants"/>
        </authorList>
    </citation>
    <scope>IDENTIFICATION</scope>
    <source>
        <strain evidence="10">SL10</strain>
    </source>
</reference>
<keyword evidence="6" id="KW-0539">Nucleus</keyword>
<dbReference type="PANTHER" id="PTHR22952:SF406">
    <property type="entry name" value="OS06G0719500 PROTEIN"/>
    <property type="match status" value="1"/>
</dbReference>
<evidence type="ECO:0000256" key="3">
    <source>
        <dbReference type="ARBA" id="ARBA00023015"/>
    </source>
</evidence>
<accession>A0A0E0HVH9</accession>
<evidence type="ECO:0000256" key="5">
    <source>
        <dbReference type="ARBA" id="ARBA00023163"/>
    </source>
</evidence>
<feature type="coiled-coil region" evidence="7">
    <location>
        <begin position="193"/>
        <end position="220"/>
    </location>
</feature>
<name>A0A0E0HVH9_ORYNI</name>
<dbReference type="GO" id="GO:0003677">
    <property type="term" value="F:DNA binding"/>
    <property type="evidence" value="ECO:0007669"/>
    <property type="project" value="UniProtKB-KW"/>
</dbReference>
<dbReference type="InterPro" id="IPR043452">
    <property type="entry name" value="BZIP46-like"/>
</dbReference>
<dbReference type="GO" id="GO:0045893">
    <property type="term" value="P:positive regulation of DNA-templated transcription"/>
    <property type="evidence" value="ECO:0007669"/>
    <property type="project" value="InterPro"/>
</dbReference>
<dbReference type="SUPFAM" id="SSF57959">
    <property type="entry name" value="Leucine zipper domain"/>
    <property type="match status" value="1"/>
</dbReference>
<evidence type="ECO:0000256" key="8">
    <source>
        <dbReference type="SAM" id="MobiDB-lite"/>
    </source>
</evidence>
<dbReference type="InterPro" id="IPR046347">
    <property type="entry name" value="bZIP_sf"/>
</dbReference>
<organism evidence="10">
    <name type="scientific">Oryza nivara</name>
    <name type="common">Indian wild rice</name>
    <name type="synonym">Oryza sativa f. spontanea</name>
    <dbReference type="NCBI Taxonomy" id="4536"/>
    <lineage>
        <taxon>Eukaryota</taxon>
        <taxon>Viridiplantae</taxon>
        <taxon>Streptophyta</taxon>
        <taxon>Embryophyta</taxon>
        <taxon>Tracheophyta</taxon>
        <taxon>Spermatophyta</taxon>
        <taxon>Magnoliopsida</taxon>
        <taxon>Liliopsida</taxon>
        <taxon>Poales</taxon>
        <taxon>Poaceae</taxon>
        <taxon>BOP clade</taxon>
        <taxon>Oryzoideae</taxon>
        <taxon>Oryzeae</taxon>
        <taxon>Oryzinae</taxon>
        <taxon>Oryza</taxon>
    </lineage>
</organism>
<evidence type="ECO:0000256" key="7">
    <source>
        <dbReference type="SAM" id="Coils"/>
    </source>
</evidence>
<comment type="subcellular location">
    <subcellularLocation>
        <location evidence="1">Nucleus</location>
    </subcellularLocation>
</comment>
<evidence type="ECO:0000256" key="4">
    <source>
        <dbReference type="ARBA" id="ARBA00023125"/>
    </source>
</evidence>
<dbReference type="Proteomes" id="UP000006591">
    <property type="component" value="Chromosome 6"/>
</dbReference>
<keyword evidence="3" id="KW-0805">Transcription regulation</keyword>
<keyword evidence="5" id="KW-0804">Transcription</keyword>
<sequence length="224" mass="24478">MVTVTEAAGRRVQEQVQFEGGLQVGFINPKHPERERERERERARDKLSNNNQKQGALTAAVGDRIKDPAATSKKVQVQGAAMANYHHQEYYQMAAAAAVAWPREPDSPQLSIMSGCSSLFSISTLRDDDGGGVRLAGAALPATPVSLAGIAGGASTPGGDEVDMEVRQQSGGSGDDRRTIRMMRNRESALRSRARKRAYVEELEKEVRRLVDDNLNLKKQCMAD</sequence>
<evidence type="ECO:0000256" key="1">
    <source>
        <dbReference type="ARBA" id="ARBA00004123"/>
    </source>
</evidence>
<dbReference type="EnsemblPlants" id="ONIVA06G30250.1">
    <property type="protein sequence ID" value="ONIVA06G30250.1"/>
    <property type="gene ID" value="ONIVA06G30250"/>
</dbReference>
<evidence type="ECO:0000313" key="11">
    <source>
        <dbReference type="Proteomes" id="UP000006591"/>
    </source>
</evidence>
<feature type="compositionally biased region" description="Basic and acidic residues" evidence="8">
    <location>
        <begin position="30"/>
        <end position="47"/>
    </location>
</feature>
<dbReference type="HOGENOM" id="CLU_107796_0_0_1"/>
<keyword evidence="7" id="KW-0175">Coiled coil</keyword>
<feature type="region of interest" description="Disordered" evidence="8">
    <location>
        <begin position="21"/>
        <end position="57"/>
    </location>
</feature>
<proteinExistence type="predicted"/>
<keyword evidence="2" id="KW-0938">Abscisic acid signaling pathway</keyword>
<dbReference type="GO" id="GO:0005634">
    <property type="term" value="C:nucleus"/>
    <property type="evidence" value="ECO:0007669"/>
    <property type="project" value="UniProtKB-SubCell"/>
</dbReference>
<dbReference type="PANTHER" id="PTHR22952">
    <property type="entry name" value="CAMP-RESPONSE ELEMENT BINDING PROTEIN-RELATED"/>
    <property type="match status" value="1"/>
</dbReference>
<dbReference type="CDD" id="cd14707">
    <property type="entry name" value="bZIP_plant_BZIP46"/>
    <property type="match status" value="1"/>
</dbReference>
<dbReference type="PROSITE" id="PS50217">
    <property type="entry name" value="BZIP"/>
    <property type="match status" value="1"/>
</dbReference>
<evidence type="ECO:0000256" key="2">
    <source>
        <dbReference type="ARBA" id="ARBA00022682"/>
    </source>
</evidence>
<evidence type="ECO:0000256" key="6">
    <source>
        <dbReference type="ARBA" id="ARBA00023242"/>
    </source>
</evidence>
<dbReference type="Gene3D" id="1.20.5.170">
    <property type="match status" value="1"/>
</dbReference>
<dbReference type="STRING" id="4536.A0A0E0HVH9"/>
<keyword evidence="4" id="KW-0238">DNA-binding</keyword>
<keyword evidence="11" id="KW-1185">Reference proteome</keyword>
<dbReference type="InterPro" id="IPR004827">
    <property type="entry name" value="bZIP"/>
</dbReference>
<dbReference type="AlphaFoldDB" id="A0A0E0HVH9"/>